<comment type="subcellular location">
    <subcellularLocation>
        <location evidence="1 14">Mitochondrion inner membrane</location>
        <topology evidence="1 14">Single-pass membrane protein</topology>
        <orientation evidence="1 14">Matrix side</orientation>
    </subcellularLocation>
</comment>
<name>A0A7J7KNC1_BUGNE</name>
<keyword evidence="9" id="KW-1133">Transmembrane helix</keyword>
<dbReference type="PANTHER" id="PTHR12966:SF0">
    <property type="entry name" value="NADH DEHYDROGENASE [UBIQUINONE] 1 ALPHA SUBCOMPLEX SUBUNIT 13"/>
    <property type="match status" value="1"/>
</dbReference>
<sequence>MSSYHQDMPPKGGYAPFEYAKQYKPRWIKGKWVFLGFAVYTTIGLQLQKRYYYNYVTLPELENREANIALEPLLLAENNRLFLKQLVKNREDEKKIMKDVPGWVPGTFYGEPVFHQKGVYMKPSREEYYAHTDYDKGYYRHLMERHYH</sequence>
<keyword evidence="5 14" id="KW-0679">Respiratory chain</keyword>
<keyword evidence="7 14" id="KW-0999">Mitochondrion inner membrane</keyword>
<accession>A0A7J7KNC1</accession>
<dbReference type="GO" id="GO:0005743">
    <property type="term" value="C:mitochondrial inner membrane"/>
    <property type="evidence" value="ECO:0007669"/>
    <property type="project" value="UniProtKB-SubCell"/>
</dbReference>
<keyword evidence="6" id="KW-0812">Transmembrane</keyword>
<reference evidence="15" key="1">
    <citation type="submission" date="2020-06" db="EMBL/GenBank/DDBJ databases">
        <title>Draft genome of Bugula neritina, a colonial animal packing powerful symbionts and potential medicines.</title>
        <authorList>
            <person name="Rayko M."/>
        </authorList>
    </citation>
    <scope>NUCLEOTIDE SEQUENCE [LARGE SCALE GENOMIC DNA]</scope>
    <source>
        <strain evidence="15">Kwan_BN1</strain>
    </source>
</reference>
<keyword evidence="8 14" id="KW-0249">Electron transport</keyword>
<dbReference type="Proteomes" id="UP000593567">
    <property type="component" value="Unassembled WGS sequence"/>
</dbReference>
<dbReference type="GO" id="GO:0045271">
    <property type="term" value="C:respiratory chain complex I"/>
    <property type="evidence" value="ECO:0007669"/>
    <property type="project" value="UniProtKB-UniRule"/>
</dbReference>
<comment type="subunit">
    <text evidence="13">Complex I is composed of 45 different subunits. Interacts with CARD15, but not with CARD4. Interacts with STAT3, but not with STAT1, STAT2 and STAT5A. Interacts with OLFM4.</text>
</comment>
<dbReference type="InterPro" id="IPR009346">
    <property type="entry name" value="GRIM-19"/>
</dbReference>
<evidence type="ECO:0000256" key="14">
    <source>
        <dbReference type="RuleBase" id="RU368034"/>
    </source>
</evidence>
<protein>
    <recommendedName>
        <fullName evidence="3 14">NADH dehydrogenase [ubiquinone] 1 alpha subcomplex subunit 13</fullName>
    </recommendedName>
</protein>
<gene>
    <name evidence="15" type="ORF">EB796_002022</name>
</gene>
<keyword evidence="4 14" id="KW-0813">Transport</keyword>
<comment type="caution">
    <text evidence="15">The sequence shown here is derived from an EMBL/GenBank/DDBJ whole genome shotgun (WGS) entry which is preliminary data.</text>
</comment>
<evidence type="ECO:0000256" key="10">
    <source>
        <dbReference type="ARBA" id="ARBA00023128"/>
    </source>
</evidence>
<keyword evidence="10 14" id="KW-0496">Mitochondrion</keyword>
<evidence type="ECO:0000313" key="16">
    <source>
        <dbReference type="Proteomes" id="UP000593567"/>
    </source>
</evidence>
<comment type="similarity">
    <text evidence="2 14">Belongs to the complex I NDUFA13 subunit family.</text>
</comment>
<evidence type="ECO:0000256" key="12">
    <source>
        <dbReference type="ARBA" id="ARBA00045908"/>
    </source>
</evidence>
<dbReference type="AlphaFoldDB" id="A0A7J7KNC1"/>
<comment type="function">
    <text evidence="12">Accessory subunit of the mitochondrial membrane respiratory chain NADH dehydrogenase (Complex I), that is believed not to be involved in catalysis. Complex I functions in the transfer of electrons from NADH to the respiratory chain. The immediate electron acceptor for the enzyme is believed to be ubiquinone. Involved in the interferon/all-trans-retinoic acid (IFN/RA) induced cell death. This apoptotic activity is inhibited by interaction with viral IRF1. Prevents the transactivation of STAT3 target genes. May play a role in CARD15-mediated innate mucosal responses and serve to regulate intestinal epithelial cell responses to microbes.</text>
</comment>
<proteinExistence type="inferred from homology"/>
<dbReference type="OrthoDB" id="3308at2759"/>
<keyword evidence="11" id="KW-0472">Membrane</keyword>
<evidence type="ECO:0000256" key="11">
    <source>
        <dbReference type="ARBA" id="ARBA00023136"/>
    </source>
</evidence>
<evidence type="ECO:0000256" key="1">
    <source>
        <dbReference type="ARBA" id="ARBA00004298"/>
    </source>
</evidence>
<evidence type="ECO:0000256" key="2">
    <source>
        <dbReference type="ARBA" id="ARBA00007312"/>
    </source>
</evidence>
<evidence type="ECO:0000256" key="13">
    <source>
        <dbReference type="ARBA" id="ARBA00046797"/>
    </source>
</evidence>
<organism evidence="15 16">
    <name type="scientific">Bugula neritina</name>
    <name type="common">Brown bryozoan</name>
    <name type="synonym">Sertularia neritina</name>
    <dbReference type="NCBI Taxonomy" id="10212"/>
    <lineage>
        <taxon>Eukaryota</taxon>
        <taxon>Metazoa</taxon>
        <taxon>Spiralia</taxon>
        <taxon>Lophotrochozoa</taxon>
        <taxon>Bryozoa</taxon>
        <taxon>Gymnolaemata</taxon>
        <taxon>Cheilostomatida</taxon>
        <taxon>Flustrina</taxon>
        <taxon>Buguloidea</taxon>
        <taxon>Bugulidae</taxon>
        <taxon>Bugula</taxon>
    </lineage>
</organism>
<dbReference type="EMBL" id="VXIV02000226">
    <property type="protein sequence ID" value="KAF6039666.1"/>
    <property type="molecule type" value="Genomic_DNA"/>
</dbReference>
<evidence type="ECO:0000256" key="3">
    <source>
        <dbReference type="ARBA" id="ARBA00018192"/>
    </source>
</evidence>
<evidence type="ECO:0000256" key="7">
    <source>
        <dbReference type="ARBA" id="ARBA00022792"/>
    </source>
</evidence>
<evidence type="ECO:0000256" key="4">
    <source>
        <dbReference type="ARBA" id="ARBA00022448"/>
    </source>
</evidence>
<comment type="function">
    <text evidence="14">Complex I functions in the transfer of electrons from NADH to the respiratory chain. Accessory subunit of the mitochondrial membrane respiratory chain NADH dehydrogenase (Complex I), that is believed not to be involved in catalysis.</text>
</comment>
<dbReference type="Pfam" id="PF06212">
    <property type="entry name" value="GRIM-19"/>
    <property type="match status" value="1"/>
</dbReference>
<keyword evidence="16" id="KW-1185">Reference proteome</keyword>
<evidence type="ECO:0000256" key="8">
    <source>
        <dbReference type="ARBA" id="ARBA00022982"/>
    </source>
</evidence>
<evidence type="ECO:0000313" key="15">
    <source>
        <dbReference type="EMBL" id="KAF6039666.1"/>
    </source>
</evidence>
<evidence type="ECO:0000256" key="9">
    <source>
        <dbReference type="ARBA" id="ARBA00022989"/>
    </source>
</evidence>
<dbReference type="PANTHER" id="PTHR12966">
    <property type="entry name" value="NADH DEHYDROGENASE UBIQUINONE 1 ALPHA SUBCOMPLEX SUBUNIT 13"/>
    <property type="match status" value="1"/>
</dbReference>
<evidence type="ECO:0000256" key="5">
    <source>
        <dbReference type="ARBA" id="ARBA00022660"/>
    </source>
</evidence>
<evidence type="ECO:0000256" key="6">
    <source>
        <dbReference type="ARBA" id="ARBA00022692"/>
    </source>
</evidence>